<dbReference type="EMBL" id="WUQX01000001">
    <property type="protein sequence ID" value="MXP77651.1"/>
    <property type="molecule type" value="Genomic_DNA"/>
</dbReference>
<evidence type="ECO:0000313" key="2">
    <source>
        <dbReference type="Proteomes" id="UP000460412"/>
    </source>
</evidence>
<evidence type="ECO:0000313" key="1">
    <source>
        <dbReference type="EMBL" id="MXP77651.1"/>
    </source>
</evidence>
<reference evidence="1 2" key="1">
    <citation type="submission" date="2019-12" db="EMBL/GenBank/DDBJ databases">
        <title>Sporaefaciens musculi gen. nov., sp. nov., a novel bacterium isolated from the caecum of an obese mouse.</title>
        <authorList>
            <person name="Rasmussen T.S."/>
            <person name="Streidl T."/>
            <person name="Hitch T.C.A."/>
            <person name="Wortmann E."/>
            <person name="Deptula P."/>
            <person name="Hansen M."/>
            <person name="Nielsen D.S."/>
            <person name="Clavel T."/>
            <person name="Vogensen F.K."/>
        </authorList>
    </citation>
    <scope>NUCLEOTIDE SEQUENCE [LARGE SCALE GENOMIC DNA]</scope>
    <source>
        <strain evidence="1 2">WCA-9-b2</strain>
    </source>
</reference>
<proteinExistence type="predicted"/>
<dbReference type="Gene3D" id="3.40.50.720">
    <property type="entry name" value="NAD(P)-binding Rossmann-like Domain"/>
    <property type="match status" value="1"/>
</dbReference>
<organism evidence="1 2">
    <name type="scientific">Sporofaciens musculi</name>
    <dbReference type="NCBI Taxonomy" id="2681861"/>
    <lineage>
        <taxon>Bacteria</taxon>
        <taxon>Bacillati</taxon>
        <taxon>Bacillota</taxon>
        <taxon>Clostridia</taxon>
        <taxon>Lachnospirales</taxon>
        <taxon>Lachnospiraceae</taxon>
        <taxon>Sporofaciens</taxon>
    </lineage>
</organism>
<dbReference type="AlphaFoldDB" id="A0A7X3SKR8"/>
<keyword evidence="2" id="KW-1185">Reference proteome</keyword>
<sequence>MIERIDKINNILDKCGDGRILVYCVGGHTRCLFEYTDIKYKNVVAFADRKERSFCGVNVRNVTAENFEDIDYIIISSFGFQSEIERYLISIECKIKL</sequence>
<protein>
    <recommendedName>
        <fullName evidence="3">C-methyltransferase domain-containing protein</fullName>
    </recommendedName>
</protein>
<gene>
    <name evidence="1" type="ORF">GN277_20540</name>
</gene>
<accession>A0A7X3SKR8</accession>
<evidence type="ECO:0008006" key="3">
    <source>
        <dbReference type="Google" id="ProtNLM"/>
    </source>
</evidence>
<comment type="caution">
    <text evidence="1">The sequence shown here is derived from an EMBL/GenBank/DDBJ whole genome shotgun (WGS) entry which is preliminary data.</text>
</comment>
<dbReference type="RefSeq" id="WP_159753132.1">
    <property type="nucleotide sequence ID" value="NZ_WUQX01000001.1"/>
</dbReference>
<name>A0A7X3SKR8_9FIRM</name>
<dbReference type="Proteomes" id="UP000460412">
    <property type="component" value="Unassembled WGS sequence"/>
</dbReference>